<dbReference type="NCBIfam" id="TIGR04057">
    <property type="entry name" value="SusC_RagA_signa"/>
    <property type="match status" value="1"/>
</dbReference>
<comment type="similarity">
    <text evidence="10 11">Belongs to the TonB-dependent receptor family.</text>
</comment>
<reference evidence="15" key="1">
    <citation type="journal article" date="2019" name="Int. J. Syst. Evol. Microbiol.">
        <title>The Global Catalogue of Microorganisms (GCM) 10K type strain sequencing project: providing services to taxonomists for standard genome sequencing and annotation.</title>
        <authorList>
            <consortium name="The Broad Institute Genomics Platform"/>
            <consortium name="The Broad Institute Genome Sequencing Center for Infectious Disease"/>
            <person name="Wu L."/>
            <person name="Ma J."/>
        </authorList>
    </citation>
    <scope>NUCLEOTIDE SEQUENCE [LARGE SCALE GENOMIC DNA]</scope>
    <source>
        <strain evidence="15">JCM 17064</strain>
    </source>
</reference>
<evidence type="ECO:0000256" key="11">
    <source>
        <dbReference type="RuleBase" id="RU003357"/>
    </source>
</evidence>
<dbReference type="PROSITE" id="PS52016">
    <property type="entry name" value="TONB_DEPENDENT_REC_3"/>
    <property type="match status" value="1"/>
</dbReference>
<sequence>MNKSLLFRSRAVIWYSIYSWIFLLSLTCFAQNQPYDSAQGKPTTITGTVTDANGVLPGVTVTVKGTNQSTITDSTGKYTIMMRQEGVLVFSYIGYKMTEVAVNGKTSINVTMKEDATTLQEVTVNAGYYTVKEKERTGSIAKITAKEIEKQPVSNPLAAMQGRLSGVNIIQNSGLPGGRFSIQVRGLNSIRTDGNDPLYVVDGVPYSSQSLGDNTISSAAITGMVNPLNMINPADIESIEVLKDADATAIYGSRGANGVILITTKKGKTAKTSFAVNAFSTVGKVARELTMMNTAQYLAMRTEAFANDNIATYPNGAYDVNGAWDQSRYTNWRKELMGGTANINSAQASVSGGSPNTQFMVSGTYRKETTVFPGDAHYGRGAVHSSITHKSEDNKFSINFSADYAGDKNTLPGRDLTSRAYSLAPNAPALYDDNGNLNWQNGTWINPLATMQGDYITTNQNLVANTLLSYKIIPDLEAKASLGYNEVRSTQNVTVPLSVYSPFDTSNHEALLMVNNGSGRSYIFEPQLHYGKKWHKLETKVMVGATFQSQKTTKLAQTGSGFTSDALINSLAAATTVRVLNHTVTDYKYSALFTRVNFDWDNRYLLNLTGRRDGSSRFGPANRYANFGAVGAAWIFSREKWFKERNSVLSFGKLRASYGTTGNDQIGDYQYLDTYQVSPYLYDGVVGLTPARLFNPDFGWETNTKFEVAAELGFFKDRIFLSAAYFKNRSSNQLIGVPLPGTTGFPTIQSNFDATVENTGLEIELRTENLKSKDFSWTTNLNLTTPKNTLVAFPNLELSTYANLLVVGESLFITKGYDYTGIDPVTGTYTFRDYNGDGQISTLDKQAIMDTAPDFYGGLSNQIQYKNWNLDFLFQFVKQQGRNYYQTSPLAGSMANLPADFTSHFPDNGTTSVSQIYTTGQNSAAVDAYYNFIESNATVSDASYVRLKSMSISYSIPSRWSKAFSAKIYLQGQNLLTFTHYKGIDPENQSMSSLPPLKQFTLGVQLGF</sequence>
<keyword evidence="9 10" id="KW-0998">Cell outer membrane</keyword>
<dbReference type="InterPro" id="IPR036942">
    <property type="entry name" value="Beta-barrel_TonB_sf"/>
</dbReference>
<dbReference type="PANTHER" id="PTHR30069">
    <property type="entry name" value="TONB-DEPENDENT OUTER MEMBRANE RECEPTOR"/>
    <property type="match status" value="1"/>
</dbReference>
<evidence type="ECO:0000256" key="4">
    <source>
        <dbReference type="ARBA" id="ARBA00022692"/>
    </source>
</evidence>
<dbReference type="RefSeq" id="WP_324690457.1">
    <property type="nucleotide sequence ID" value="NZ_BAABCR010000013.1"/>
</dbReference>
<dbReference type="SUPFAM" id="SSF56935">
    <property type="entry name" value="Porins"/>
    <property type="match status" value="1"/>
</dbReference>
<keyword evidence="7 10" id="KW-0472">Membrane</keyword>
<accession>A0ABP7TJN9</accession>
<feature type="domain" description="TonB-dependent receptor-like beta-barrel" evidence="12">
    <location>
        <begin position="419"/>
        <end position="975"/>
    </location>
</feature>
<dbReference type="Gene3D" id="2.60.40.1120">
    <property type="entry name" value="Carboxypeptidase-like, regulatory domain"/>
    <property type="match status" value="1"/>
</dbReference>
<dbReference type="Pfam" id="PF00593">
    <property type="entry name" value="TonB_dep_Rec_b-barrel"/>
    <property type="match status" value="1"/>
</dbReference>
<dbReference type="InterPro" id="IPR023997">
    <property type="entry name" value="TonB-dep_OMP_SusC/RagA_CS"/>
</dbReference>
<keyword evidence="15" id="KW-1185">Reference proteome</keyword>
<protein>
    <submittedName>
        <fullName evidence="14">TonB-dependent receptor</fullName>
    </submittedName>
</protein>
<dbReference type="InterPro" id="IPR012910">
    <property type="entry name" value="Plug_dom"/>
</dbReference>
<dbReference type="EMBL" id="BAABCR010000013">
    <property type="protein sequence ID" value="GAA4027215.1"/>
    <property type="molecule type" value="Genomic_DNA"/>
</dbReference>
<dbReference type="InterPro" id="IPR008969">
    <property type="entry name" value="CarboxyPept-like_regulatory"/>
</dbReference>
<evidence type="ECO:0000259" key="12">
    <source>
        <dbReference type="Pfam" id="PF00593"/>
    </source>
</evidence>
<dbReference type="SUPFAM" id="SSF49464">
    <property type="entry name" value="Carboxypeptidase regulatory domain-like"/>
    <property type="match status" value="1"/>
</dbReference>
<evidence type="ECO:0000259" key="13">
    <source>
        <dbReference type="Pfam" id="PF07715"/>
    </source>
</evidence>
<evidence type="ECO:0000256" key="1">
    <source>
        <dbReference type="ARBA" id="ARBA00004571"/>
    </source>
</evidence>
<feature type="domain" description="TonB-dependent receptor plug" evidence="13">
    <location>
        <begin position="134"/>
        <end position="259"/>
    </location>
</feature>
<dbReference type="Gene3D" id="2.40.170.20">
    <property type="entry name" value="TonB-dependent receptor, beta-barrel domain"/>
    <property type="match status" value="1"/>
</dbReference>
<keyword evidence="5" id="KW-0732">Signal</keyword>
<evidence type="ECO:0000256" key="5">
    <source>
        <dbReference type="ARBA" id="ARBA00022729"/>
    </source>
</evidence>
<keyword evidence="2 10" id="KW-0813">Transport</keyword>
<evidence type="ECO:0000256" key="2">
    <source>
        <dbReference type="ARBA" id="ARBA00022448"/>
    </source>
</evidence>
<comment type="subcellular location">
    <subcellularLocation>
        <location evidence="1 10">Cell outer membrane</location>
        <topology evidence="1 10">Multi-pass membrane protein</topology>
    </subcellularLocation>
</comment>
<evidence type="ECO:0000256" key="6">
    <source>
        <dbReference type="ARBA" id="ARBA00023077"/>
    </source>
</evidence>
<evidence type="ECO:0000256" key="3">
    <source>
        <dbReference type="ARBA" id="ARBA00022452"/>
    </source>
</evidence>
<evidence type="ECO:0000313" key="14">
    <source>
        <dbReference type="EMBL" id="GAA4027215.1"/>
    </source>
</evidence>
<keyword evidence="8 14" id="KW-0675">Receptor</keyword>
<dbReference type="InterPro" id="IPR023996">
    <property type="entry name" value="TonB-dep_OMP_SusC/RagA"/>
</dbReference>
<organism evidence="14 15">
    <name type="scientific">Flavobacterium cheonhonense</name>
    <dbReference type="NCBI Taxonomy" id="706185"/>
    <lineage>
        <taxon>Bacteria</taxon>
        <taxon>Pseudomonadati</taxon>
        <taxon>Bacteroidota</taxon>
        <taxon>Flavobacteriia</taxon>
        <taxon>Flavobacteriales</taxon>
        <taxon>Flavobacteriaceae</taxon>
        <taxon>Flavobacterium</taxon>
    </lineage>
</organism>
<keyword evidence="6 11" id="KW-0798">TonB box</keyword>
<dbReference type="Gene3D" id="2.170.130.10">
    <property type="entry name" value="TonB-dependent receptor, plug domain"/>
    <property type="match status" value="1"/>
</dbReference>
<dbReference type="PANTHER" id="PTHR30069:SF29">
    <property type="entry name" value="HEMOGLOBIN AND HEMOGLOBIN-HAPTOGLOBIN-BINDING PROTEIN 1-RELATED"/>
    <property type="match status" value="1"/>
</dbReference>
<evidence type="ECO:0000256" key="7">
    <source>
        <dbReference type="ARBA" id="ARBA00023136"/>
    </source>
</evidence>
<evidence type="ECO:0000313" key="15">
    <source>
        <dbReference type="Proteomes" id="UP001500968"/>
    </source>
</evidence>
<name>A0ABP7TJN9_9FLAO</name>
<proteinExistence type="inferred from homology"/>
<dbReference type="InterPro" id="IPR037066">
    <property type="entry name" value="Plug_dom_sf"/>
</dbReference>
<evidence type="ECO:0000256" key="9">
    <source>
        <dbReference type="ARBA" id="ARBA00023237"/>
    </source>
</evidence>
<keyword evidence="4 10" id="KW-0812">Transmembrane</keyword>
<evidence type="ECO:0000256" key="8">
    <source>
        <dbReference type="ARBA" id="ARBA00023170"/>
    </source>
</evidence>
<keyword evidence="3 10" id="KW-1134">Transmembrane beta strand</keyword>
<dbReference type="InterPro" id="IPR000531">
    <property type="entry name" value="Beta-barrel_TonB"/>
</dbReference>
<evidence type="ECO:0000256" key="10">
    <source>
        <dbReference type="PROSITE-ProRule" id="PRU01360"/>
    </source>
</evidence>
<dbReference type="Proteomes" id="UP001500968">
    <property type="component" value="Unassembled WGS sequence"/>
</dbReference>
<gene>
    <name evidence="14" type="ORF">GCM10022386_08250</name>
</gene>
<dbReference type="NCBIfam" id="TIGR04056">
    <property type="entry name" value="OMP_RagA_SusC"/>
    <property type="match status" value="1"/>
</dbReference>
<dbReference type="Pfam" id="PF13715">
    <property type="entry name" value="CarbopepD_reg_2"/>
    <property type="match status" value="1"/>
</dbReference>
<comment type="caution">
    <text evidence="14">The sequence shown here is derived from an EMBL/GenBank/DDBJ whole genome shotgun (WGS) entry which is preliminary data.</text>
</comment>
<dbReference type="Pfam" id="PF07715">
    <property type="entry name" value="Plug"/>
    <property type="match status" value="1"/>
</dbReference>
<dbReference type="InterPro" id="IPR039426">
    <property type="entry name" value="TonB-dep_rcpt-like"/>
</dbReference>